<dbReference type="GO" id="GO:0012505">
    <property type="term" value="C:endomembrane system"/>
    <property type="evidence" value="ECO:0007669"/>
    <property type="project" value="UniProtKB-SubCell"/>
</dbReference>
<evidence type="ECO:0000256" key="8">
    <source>
        <dbReference type="ARBA" id="ARBA00023136"/>
    </source>
</evidence>
<dbReference type="Gene3D" id="1.20.1420.30">
    <property type="entry name" value="NCX, central ion-binding region"/>
    <property type="match status" value="1"/>
</dbReference>
<feature type="transmembrane region" description="Helical" evidence="9">
    <location>
        <begin position="147"/>
        <end position="166"/>
    </location>
</feature>
<feature type="transmembrane region" description="Helical" evidence="9">
    <location>
        <begin position="186"/>
        <end position="206"/>
    </location>
</feature>
<keyword evidence="9" id="KW-0050">Antiport</keyword>
<reference evidence="12" key="2">
    <citation type="submission" date="2010-01" db="EMBL/GenBank/DDBJ databases">
        <title>The complete genome of Conexibacter woesei DSM 14684.</title>
        <authorList>
            <consortium name="US DOE Joint Genome Institute (JGI-PGF)"/>
            <person name="Lucas S."/>
            <person name="Copeland A."/>
            <person name="Lapidus A."/>
            <person name="Glavina del Rio T."/>
            <person name="Dalin E."/>
            <person name="Tice H."/>
            <person name="Bruce D."/>
            <person name="Goodwin L."/>
            <person name="Pitluck S."/>
            <person name="Kyrpides N."/>
            <person name="Mavromatis K."/>
            <person name="Ivanova N."/>
            <person name="Mikhailova N."/>
            <person name="Chertkov O."/>
            <person name="Brettin T."/>
            <person name="Detter J.C."/>
            <person name="Han C."/>
            <person name="Larimer F."/>
            <person name="Land M."/>
            <person name="Hauser L."/>
            <person name="Markowitz V."/>
            <person name="Cheng J.-F."/>
            <person name="Hugenholtz P."/>
            <person name="Woyke T."/>
            <person name="Wu D."/>
            <person name="Pukall R."/>
            <person name="Steenblock K."/>
            <person name="Schneider S."/>
            <person name="Klenk H.-P."/>
            <person name="Eisen J.A."/>
        </authorList>
    </citation>
    <scope>NUCLEOTIDE SEQUENCE [LARGE SCALE GENOMIC DNA]</scope>
    <source>
        <strain evidence="12">DSM 14684 / CIP 108061 / JCM 11494 / NBRC 100937 / ID131577</strain>
    </source>
</reference>
<protein>
    <recommendedName>
        <fullName evidence="9">Ca(2+)/H(+) antiporter</fullName>
    </recommendedName>
</protein>
<comment type="subcellular location">
    <subcellularLocation>
        <location evidence="1">Endomembrane system</location>
        <topology evidence="1">Multi-pass membrane protein</topology>
    </subcellularLocation>
</comment>
<organism evidence="11 12">
    <name type="scientific">Conexibacter woesei (strain DSM 14684 / CCUG 47730 / CIP 108061 / JCM 11494 / NBRC 100937 / ID131577)</name>
    <dbReference type="NCBI Taxonomy" id="469383"/>
    <lineage>
        <taxon>Bacteria</taxon>
        <taxon>Bacillati</taxon>
        <taxon>Actinomycetota</taxon>
        <taxon>Thermoleophilia</taxon>
        <taxon>Solirubrobacterales</taxon>
        <taxon>Conexibacteraceae</taxon>
        <taxon>Conexibacter</taxon>
    </lineage>
</organism>
<dbReference type="eggNOG" id="COG0387">
    <property type="taxonomic scope" value="Bacteria"/>
</dbReference>
<dbReference type="KEGG" id="cwo:Cwoe_1655"/>
<dbReference type="InterPro" id="IPR004713">
    <property type="entry name" value="CaH_exchang"/>
</dbReference>
<dbReference type="Proteomes" id="UP000008229">
    <property type="component" value="Chromosome"/>
</dbReference>
<keyword evidence="3 9" id="KW-0109">Calcium transport</keyword>
<feature type="transmembrane region" description="Helical" evidence="9">
    <location>
        <begin position="44"/>
        <end position="63"/>
    </location>
</feature>
<dbReference type="PANTHER" id="PTHR31503:SF22">
    <property type="entry name" value="VACUOLAR CALCIUM ION TRANSPORTER"/>
    <property type="match status" value="1"/>
</dbReference>
<dbReference type="GO" id="GO:0006874">
    <property type="term" value="P:intracellular calcium ion homeostasis"/>
    <property type="evidence" value="ECO:0007669"/>
    <property type="project" value="TreeGrafter"/>
</dbReference>
<dbReference type="EMBL" id="CP001854">
    <property type="protein sequence ID" value="ADB50082.1"/>
    <property type="molecule type" value="Genomic_DNA"/>
</dbReference>
<feature type="domain" description="Sodium/calcium exchanger membrane region" evidence="10">
    <location>
        <begin position="43"/>
        <end position="206"/>
    </location>
</feature>
<keyword evidence="7 9" id="KW-0406">Ion transport</keyword>
<evidence type="ECO:0000256" key="5">
    <source>
        <dbReference type="ARBA" id="ARBA00022837"/>
    </source>
</evidence>
<name>D3F106_CONWI</name>
<feature type="transmembrane region" description="Helical" evidence="9">
    <location>
        <begin position="331"/>
        <end position="351"/>
    </location>
</feature>
<evidence type="ECO:0000256" key="2">
    <source>
        <dbReference type="ARBA" id="ARBA00022448"/>
    </source>
</evidence>
<proteinExistence type="inferred from homology"/>
<feature type="transmembrane region" description="Helical" evidence="9">
    <location>
        <begin position="234"/>
        <end position="255"/>
    </location>
</feature>
<feature type="transmembrane region" description="Helical" evidence="9">
    <location>
        <begin position="297"/>
        <end position="325"/>
    </location>
</feature>
<dbReference type="STRING" id="469383.Cwoe_1655"/>
<dbReference type="RefSeq" id="WP_012933133.1">
    <property type="nucleotide sequence ID" value="NC_013739.1"/>
</dbReference>
<gene>
    <name evidence="11" type="ordered locus">Cwoe_1655</name>
</gene>
<evidence type="ECO:0000256" key="3">
    <source>
        <dbReference type="ARBA" id="ARBA00022568"/>
    </source>
</evidence>
<dbReference type="HOGENOM" id="CLU_008721_2_2_11"/>
<feature type="transmembrane region" description="Helical" evidence="9">
    <location>
        <begin position="21"/>
        <end position="38"/>
    </location>
</feature>
<accession>D3F106</accession>
<dbReference type="NCBIfam" id="TIGR00378">
    <property type="entry name" value="cax"/>
    <property type="match status" value="1"/>
</dbReference>
<dbReference type="InterPro" id="IPR004837">
    <property type="entry name" value="NaCa_Exmemb"/>
</dbReference>
<feature type="transmembrane region" description="Helical" evidence="9">
    <location>
        <begin position="358"/>
        <end position="378"/>
    </location>
</feature>
<dbReference type="PANTHER" id="PTHR31503">
    <property type="entry name" value="VACUOLAR CALCIUM ION TRANSPORTER"/>
    <property type="match status" value="1"/>
</dbReference>
<dbReference type="InterPro" id="IPR044880">
    <property type="entry name" value="NCX_ion-bd_dom_sf"/>
</dbReference>
<dbReference type="NCBIfam" id="TIGR00846">
    <property type="entry name" value="caca2"/>
    <property type="match status" value="1"/>
</dbReference>
<evidence type="ECO:0000313" key="12">
    <source>
        <dbReference type="Proteomes" id="UP000008229"/>
    </source>
</evidence>
<dbReference type="GO" id="GO:0016020">
    <property type="term" value="C:membrane"/>
    <property type="evidence" value="ECO:0007669"/>
    <property type="project" value="InterPro"/>
</dbReference>
<comment type="similarity">
    <text evidence="9">Belongs to the Ca(2+):cation antiporter (CaCA) (TC 2.A.19) family.</text>
</comment>
<feature type="transmembrane region" description="Helical" evidence="9">
    <location>
        <begin position="75"/>
        <end position="96"/>
    </location>
</feature>
<feature type="transmembrane region" description="Helical" evidence="9">
    <location>
        <begin position="108"/>
        <end position="126"/>
    </location>
</feature>
<keyword evidence="2 9" id="KW-0813">Transport</keyword>
<feature type="domain" description="Sodium/calcium exchanger membrane region" evidence="10">
    <location>
        <begin position="233"/>
        <end position="376"/>
    </location>
</feature>
<dbReference type="AlphaFoldDB" id="D3F106"/>
<comment type="function">
    <text evidence="9">Ca(+)/H(+) antiporter that extrudes calcium in exchange for external protons.</text>
</comment>
<sequence>MSSRAPQQFEPGRFLLSGDGWPYLLVPFIPLAVVLDLAGVSPVVIFFTSALGVIPTAALMGRATEELAARSGPGIGGLLNVTFGNAPELIIALFALQKGLHEVVKASLTGSVIGNILLVLGASMFVGGLGRERQTFNHTAASAQSSMLLLAAVALVMPAIFEGINGSGLPSPGAERVAYDSDVEKLSLIVALVLIASYGAGLVFSLKTHRDLFNPPHEIDEADEHAPWSVRRSVGALALAGVAVALMSEILVGSISEAADSIGLTEFFVGAIVVATVGNAAEHWVAVLVAHKNKMDLAVNIAIGSSAQIALFVAPVLVLVSFVLGPGPMPLVFNGFELGAFLLAVLIANHVTAEGESTWFEGVQLLAVYVVVAVAFAFA</sequence>
<dbReference type="Pfam" id="PF01699">
    <property type="entry name" value="Na_Ca_ex"/>
    <property type="match status" value="2"/>
</dbReference>
<keyword evidence="12" id="KW-1185">Reference proteome</keyword>
<reference evidence="11 12" key="1">
    <citation type="journal article" date="2010" name="Stand. Genomic Sci.">
        <title>Complete genome sequence of Conexibacter woesei type strain (ID131577).</title>
        <authorList>
            <person name="Pukall R."/>
            <person name="Lapidus A."/>
            <person name="Glavina Del Rio T."/>
            <person name="Copeland A."/>
            <person name="Tice H."/>
            <person name="Cheng J.-F."/>
            <person name="Lucas S."/>
            <person name="Chen F."/>
            <person name="Nolan M."/>
            <person name="Bruce D."/>
            <person name="Goodwin L."/>
            <person name="Pitluck S."/>
            <person name="Mavromatis K."/>
            <person name="Ivanova N."/>
            <person name="Ovchinnikova G."/>
            <person name="Pati A."/>
            <person name="Chen A."/>
            <person name="Palaniappan K."/>
            <person name="Land M."/>
            <person name="Hauser L."/>
            <person name="Chang Y.-J."/>
            <person name="Jeffries C.D."/>
            <person name="Chain P."/>
            <person name="Meincke L."/>
            <person name="Sims D."/>
            <person name="Brettin T."/>
            <person name="Detter J.C."/>
            <person name="Rohde M."/>
            <person name="Goeker M."/>
            <person name="Bristow J."/>
            <person name="Eisen J.A."/>
            <person name="Markowitz V."/>
            <person name="Kyrpides N.C."/>
            <person name="Klenk H.-P."/>
            <person name="Hugenholtz P."/>
        </authorList>
    </citation>
    <scope>NUCLEOTIDE SEQUENCE [LARGE SCALE GENOMIC DNA]</scope>
    <source>
        <strain evidence="12">DSM 14684 / CIP 108061 / JCM 11494 / NBRC 100937 / ID131577</strain>
    </source>
</reference>
<feature type="transmembrane region" description="Helical" evidence="9">
    <location>
        <begin position="267"/>
        <end position="290"/>
    </location>
</feature>
<dbReference type="InterPro" id="IPR004798">
    <property type="entry name" value="CAX-like"/>
</dbReference>
<evidence type="ECO:0000259" key="10">
    <source>
        <dbReference type="Pfam" id="PF01699"/>
    </source>
</evidence>
<keyword evidence="4 9" id="KW-0812">Transmembrane</keyword>
<keyword evidence="6 9" id="KW-1133">Transmembrane helix</keyword>
<evidence type="ECO:0000256" key="7">
    <source>
        <dbReference type="ARBA" id="ARBA00023065"/>
    </source>
</evidence>
<keyword evidence="8 9" id="KW-0472">Membrane</keyword>
<evidence type="ECO:0000256" key="1">
    <source>
        <dbReference type="ARBA" id="ARBA00004127"/>
    </source>
</evidence>
<evidence type="ECO:0000256" key="6">
    <source>
        <dbReference type="ARBA" id="ARBA00022989"/>
    </source>
</evidence>
<evidence type="ECO:0000313" key="11">
    <source>
        <dbReference type="EMBL" id="ADB50082.1"/>
    </source>
</evidence>
<dbReference type="GO" id="GO:0015369">
    <property type="term" value="F:calcium:proton antiporter activity"/>
    <property type="evidence" value="ECO:0007669"/>
    <property type="project" value="UniProtKB-UniRule"/>
</dbReference>
<keyword evidence="5 9" id="KW-0106">Calcium</keyword>
<evidence type="ECO:0000256" key="4">
    <source>
        <dbReference type="ARBA" id="ARBA00022692"/>
    </source>
</evidence>
<evidence type="ECO:0000256" key="9">
    <source>
        <dbReference type="RuleBase" id="RU365028"/>
    </source>
</evidence>